<keyword evidence="3" id="KW-0460">Magnesium</keyword>
<dbReference type="EMBL" id="STGY01000056">
    <property type="protein sequence ID" value="THV40520.1"/>
    <property type="molecule type" value="Genomic_DNA"/>
</dbReference>
<evidence type="ECO:0000256" key="3">
    <source>
        <dbReference type="ARBA" id="ARBA00022842"/>
    </source>
</evidence>
<dbReference type="PANTHER" id="PTHR43046:SF12">
    <property type="entry name" value="GDP-MANNOSE MANNOSYL HYDROLASE"/>
    <property type="match status" value="1"/>
</dbReference>
<dbReference type="InterPro" id="IPR000086">
    <property type="entry name" value="NUDIX_hydrolase_dom"/>
</dbReference>
<evidence type="ECO:0000313" key="6">
    <source>
        <dbReference type="Proteomes" id="UP000308760"/>
    </source>
</evidence>
<organism evidence="5 6">
    <name type="scientific">Glycomyces buryatensis</name>
    <dbReference type="NCBI Taxonomy" id="2570927"/>
    <lineage>
        <taxon>Bacteria</taxon>
        <taxon>Bacillati</taxon>
        <taxon>Actinomycetota</taxon>
        <taxon>Actinomycetes</taxon>
        <taxon>Glycomycetales</taxon>
        <taxon>Glycomycetaceae</taxon>
        <taxon>Glycomyces</taxon>
    </lineage>
</organism>
<dbReference type="PROSITE" id="PS51462">
    <property type="entry name" value="NUDIX"/>
    <property type="match status" value="1"/>
</dbReference>
<dbReference type="InterPro" id="IPR020084">
    <property type="entry name" value="NUDIX_hydrolase_CS"/>
</dbReference>
<dbReference type="Proteomes" id="UP000308760">
    <property type="component" value="Unassembled WGS sequence"/>
</dbReference>
<proteinExistence type="predicted"/>
<dbReference type="PROSITE" id="PS00893">
    <property type="entry name" value="NUDIX_BOX"/>
    <property type="match status" value="1"/>
</dbReference>
<keyword evidence="2" id="KW-0378">Hydrolase</keyword>
<dbReference type="OrthoDB" id="3214694at2"/>
<evidence type="ECO:0000256" key="2">
    <source>
        <dbReference type="ARBA" id="ARBA00022801"/>
    </source>
</evidence>
<reference evidence="6" key="1">
    <citation type="submission" date="2019-04" db="EMBL/GenBank/DDBJ databases">
        <title>Nocardioides xinjiangensis sp. nov.</title>
        <authorList>
            <person name="Liu S."/>
        </authorList>
    </citation>
    <scope>NUCLEOTIDE SEQUENCE [LARGE SCALE GENOMIC DNA]</scope>
    <source>
        <strain evidence="6">18</strain>
    </source>
</reference>
<gene>
    <name evidence="5" type="ORF">FAB82_14715</name>
</gene>
<dbReference type="Pfam" id="PF00293">
    <property type="entry name" value="NUDIX"/>
    <property type="match status" value="1"/>
</dbReference>
<evidence type="ECO:0000313" key="5">
    <source>
        <dbReference type="EMBL" id="THV40520.1"/>
    </source>
</evidence>
<dbReference type="CDD" id="cd04685">
    <property type="entry name" value="NUDIX_Hydrolase"/>
    <property type="match status" value="1"/>
</dbReference>
<name>A0A4S8Q8L7_9ACTN</name>
<feature type="domain" description="Nudix hydrolase" evidence="4">
    <location>
        <begin position="15"/>
        <end position="158"/>
    </location>
</feature>
<evidence type="ECO:0000256" key="1">
    <source>
        <dbReference type="ARBA" id="ARBA00001946"/>
    </source>
</evidence>
<dbReference type="SUPFAM" id="SSF55811">
    <property type="entry name" value="Nudix"/>
    <property type="match status" value="1"/>
</dbReference>
<dbReference type="GO" id="GO:0016787">
    <property type="term" value="F:hydrolase activity"/>
    <property type="evidence" value="ECO:0007669"/>
    <property type="project" value="UniProtKB-KW"/>
</dbReference>
<sequence>MDTRPMNAAEPPPLVLRRCARVLVADEDDRVLFNFSSGAVSPESQFFDTIGGGIDADETPPEAAARELFEETGLRVEPADLGPVVAHTAGEWWAGPTTRIYQDDTYFFLRTPHFTPTFDYMEEGERRSITSAEWLTVSQLDTIDHAVFPVPIATLVKQLIGGDLPTEPVELTWVNWTGVDKRCPVPE</sequence>
<comment type="cofactor">
    <cofactor evidence="1">
        <name>Mg(2+)</name>
        <dbReference type="ChEBI" id="CHEBI:18420"/>
    </cofactor>
</comment>
<dbReference type="InterPro" id="IPR015797">
    <property type="entry name" value="NUDIX_hydrolase-like_dom_sf"/>
</dbReference>
<dbReference type="AlphaFoldDB" id="A0A4S8Q8L7"/>
<accession>A0A4S8Q8L7</accession>
<dbReference type="Gene3D" id="3.90.79.10">
    <property type="entry name" value="Nucleoside Triphosphate Pyrophosphohydrolase"/>
    <property type="match status" value="1"/>
</dbReference>
<dbReference type="PANTHER" id="PTHR43046">
    <property type="entry name" value="GDP-MANNOSE MANNOSYL HYDROLASE"/>
    <property type="match status" value="1"/>
</dbReference>
<protein>
    <submittedName>
        <fullName evidence="5">NUDIX domain-containing protein</fullName>
    </submittedName>
</protein>
<comment type="caution">
    <text evidence="5">The sequence shown here is derived from an EMBL/GenBank/DDBJ whole genome shotgun (WGS) entry which is preliminary data.</text>
</comment>
<keyword evidence="6" id="KW-1185">Reference proteome</keyword>
<evidence type="ECO:0000259" key="4">
    <source>
        <dbReference type="PROSITE" id="PS51462"/>
    </source>
</evidence>
<reference evidence="5 6" key="2">
    <citation type="submission" date="2019-05" db="EMBL/GenBank/DDBJ databases">
        <title>Glycomyces buryatensis sp. nov.</title>
        <authorList>
            <person name="Nikitina E."/>
        </authorList>
    </citation>
    <scope>NUCLEOTIDE SEQUENCE [LARGE SCALE GENOMIC DNA]</scope>
    <source>
        <strain evidence="5 6">18</strain>
    </source>
</reference>